<evidence type="ECO:0000256" key="3">
    <source>
        <dbReference type="ARBA" id="ARBA00022702"/>
    </source>
</evidence>
<accession>A0A9Q9VZB4</accession>
<keyword evidence="3" id="KW-0372">Hormone</keyword>
<proteinExistence type="predicted"/>
<dbReference type="InterPro" id="IPR001323">
    <property type="entry name" value="EPO_TPO"/>
</dbReference>
<evidence type="ECO:0000313" key="6">
    <source>
        <dbReference type="RefSeq" id="XP_042573959.1"/>
    </source>
</evidence>
<dbReference type="PANTHER" id="PTHR10560:SF0">
    <property type="entry name" value="THROMBOPOIETIN"/>
    <property type="match status" value="1"/>
</dbReference>
<dbReference type="RefSeq" id="XP_042573959.1">
    <property type="nucleotide sequence ID" value="XM_042718025.1"/>
</dbReference>
<name>A0A9Q9VZB4_CYPCA</name>
<dbReference type="GeneID" id="122136180"/>
<dbReference type="PANTHER" id="PTHR10560">
    <property type="entry name" value="THROMBOPOIETIN"/>
    <property type="match status" value="1"/>
</dbReference>
<keyword evidence="5" id="KW-1015">Disulfide bond</keyword>
<protein>
    <submittedName>
        <fullName evidence="6">Thrombopoietin isoform X1</fullName>
    </submittedName>
</protein>
<comment type="subcellular location">
    <subcellularLocation>
        <location evidence="1">Secreted</location>
    </subcellularLocation>
</comment>
<dbReference type="GO" id="GO:0005576">
    <property type="term" value="C:extracellular region"/>
    <property type="evidence" value="ECO:0007669"/>
    <property type="project" value="UniProtKB-SubCell"/>
</dbReference>
<keyword evidence="2" id="KW-0964">Secreted</keyword>
<dbReference type="AlphaFoldDB" id="A0A9Q9VZB4"/>
<evidence type="ECO:0000256" key="1">
    <source>
        <dbReference type="ARBA" id="ARBA00004613"/>
    </source>
</evidence>
<evidence type="ECO:0000256" key="4">
    <source>
        <dbReference type="ARBA" id="ARBA00022729"/>
    </source>
</evidence>
<evidence type="ECO:0000256" key="2">
    <source>
        <dbReference type="ARBA" id="ARBA00022525"/>
    </source>
</evidence>
<dbReference type="KEGG" id="ccar:122136180"/>
<gene>
    <name evidence="6" type="primary">thpo</name>
</gene>
<dbReference type="Pfam" id="PF00758">
    <property type="entry name" value="EPO_TPO"/>
    <property type="match status" value="1"/>
</dbReference>
<dbReference type="OrthoDB" id="9892121at2759"/>
<dbReference type="Proteomes" id="UP001155660">
    <property type="component" value="Chromosome B2"/>
</dbReference>
<dbReference type="GO" id="GO:0005125">
    <property type="term" value="F:cytokine activity"/>
    <property type="evidence" value="ECO:0007669"/>
    <property type="project" value="InterPro"/>
</dbReference>
<evidence type="ECO:0000256" key="5">
    <source>
        <dbReference type="ARBA" id="ARBA00023157"/>
    </source>
</evidence>
<dbReference type="InterPro" id="IPR003978">
    <property type="entry name" value="Thrombopoietin"/>
</dbReference>
<keyword evidence="4" id="KW-0732">Signal</keyword>
<dbReference type="GO" id="GO:0008283">
    <property type="term" value="P:cell population proliferation"/>
    <property type="evidence" value="ECO:0007669"/>
    <property type="project" value="InterPro"/>
</dbReference>
<sequence length="220" mass="24454">MHMMNVVNIAGAHISVGVFALLLQKRRSPMESNANEKISCCNGMDLRMLVVVFSMVASELSHVHTRPIDFVCDSEARRMMNKVKDLQVEMVVCSAVDALPSDIKLPCIRIHKATWERKSVHEQRAEILLSLGTLAQDVRSARTLSQPGCGLTLLERLEHSINNYLHVVRLLHIEQGEQVGPQAELCLGQPSKDLGLVLKHFGLLLTGKLEWVIAEMAKGC</sequence>
<organism evidence="6">
    <name type="scientific">Cyprinus carpio</name>
    <name type="common">Common carp</name>
    <dbReference type="NCBI Taxonomy" id="7962"/>
    <lineage>
        <taxon>Eukaryota</taxon>
        <taxon>Metazoa</taxon>
        <taxon>Chordata</taxon>
        <taxon>Craniata</taxon>
        <taxon>Vertebrata</taxon>
        <taxon>Euteleostomi</taxon>
        <taxon>Actinopterygii</taxon>
        <taxon>Neopterygii</taxon>
        <taxon>Teleostei</taxon>
        <taxon>Ostariophysi</taxon>
        <taxon>Cypriniformes</taxon>
        <taxon>Cyprinidae</taxon>
        <taxon>Cyprininae</taxon>
        <taxon>Cyprinus</taxon>
    </lineage>
</organism>
<reference evidence="6" key="1">
    <citation type="submission" date="2025-08" db="UniProtKB">
        <authorList>
            <consortium name="RefSeq"/>
        </authorList>
    </citation>
    <scope>IDENTIFICATION</scope>
    <source>
        <tissue evidence="6">Muscle</tissue>
    </source>
</reference>
<dbReference type="GO" id="GO:0005179">
    <property type="term" value="F:hormone activity"/>
    <property type="evidence" value="ECO:0007669"/>
    <property type="project" value="UniProtKB-KW"/>
</dbReference>